<protein>
    <submittedName>
        <fullName evidence="1">Uncharacterized protein</fullName>
    </submittedName>
</protein>
<proteinExistence type="predicted"/>
<dbReference type="AlphaFoldDB" id="A0A8D0WEK3"/>
<evidence type="ECO:0000313" key="2">
    <source>
        <dbReference type="Proteomes" id="UP000694570"/>
    </source>
</evidence>
<dbReference type="Ensembl" id="ENSSSCT00030041825.1">
    <property type="protein sequence ID" value="ENSSSCP00030019001.1"/>
    <property type="gene ID" value="ENSSSCG00030030136.1"/>
</dbReference>
<name>A0A8D0WEK3_PIG</name>
<organism evidence="1 2">
    <name type="scientific">Sus scrofa</name>
    <name type="common">Pig</name>
    <dbReference type="NCBI Taxonomy" id="9823"/>
    <lineage>
        <taxon>Eukaryota</taxon>
        <taxon>Metazoa</taxon>
        <taxon>Chordata</taxon>
        <taxon>Craniata</taxon>
        <taxon>Vertebrata</taxon>
        <taxon>Euteleostomi</taxon>
        <taxon>Mammalia</taxon>
        <taxon>Eutheria</taxon>
        <taxon>Laurasiatheria</taxon>
        <taxon>Artiodactyla</taxon>
        <taxon>Suina</taxon>
        <taxon>Suidae</taxon>
        <taxon>Sus</taxon>
    </lineage>
</organism>
<accession>A0A8D0WEK3</accession>
<reference evidence="1" key="1">
    <citation type="submission" date="2025-08" db="UniProtKB">
        <authorList>
            <consortium name="Ensembl"/>
        </authorList>
    </citation>
    <scope>IDENTIFICATION</scope>
</reference>
<evidence type="ECO:0000313" key="1">
    <source>
        <dbReference type="Ensembl" id="ENSSSCP00030019001.1"/>
    </source>
</evidence>
<sequence length="57" mass="6315">LKVCCITCWWRRVSWKTLTSSTPPTTVTTSASLGWSRGNPCHMTLISACLSLFVVQV</sequence>
<dbReference type="Proteomes" id="UP000694570">
    <property type="component" value="Unplaced"/>
</dbReference>